<evidence type="ECO:0000256" key="1">
    <source>
        <dbReference type="SAM" id="Coils"/>
    </source>
</evidence>
<dbReference type="RefSeq" id="WP_073548349.1">
    <property type="nucleotide sequence ID" value="NZ_CAWMVK010000023.1"/>
</dbReference>
<gene>
    <name evidence="3" type="ORF">NIES1031_04815</name>
</gene>
<feature type="coiled-coil region" evidence="1">
    <location>
        <begin position="189"/>
        <end position="223"/>
    </location>
</feature>
<dbReference type="SMART" id="SM00474">
    <property type="entry name" value="35EXOc"/>
    <property type="match status" value="1"/>
</dbReference>
<comment type="caution">
    <text evidence="3">The sequence shown here is derived from an EMBL/GenBank/DDBJ whole genome shotgun (WGS) entry which is preliminary data.</text>
</comment>
<dbReference type="Proteomes" id="UP000185984">
    <property type="component" value="Unassembled WGS sequence"/>
</dbReference>
<dbReference type="InterPro" id="IPR002562">
    <property type="entry name" value="3'-5'_exonuclease_dom"/>
</dbReference>
<dbReference type="STRING" id="247279.NIES1031_04815"/>
<dbReference type="PANTHER" id="PTHR47649">
    <property type="entry name" value="RIBONUCLEASE D"/>
    <property type="match status" value="1"/>
</dbReference>
<dbReference type="PANTHER" id="PTHR47649:SF1">
    <property type="entry name" value="RIBONUCLEASE D"/>
    <property type="match status" value="1"/>
</dbReference>
<keyword evidence="1" id="KW-0175">Coiled coil</keyword>
<dbReference type="EMBL" id="MRCC01000003">
    <property type="protein sequence ID" value="OKH28553.1"/>
    <property type="molecule type" value="Genomic_DNA"/>
</dbReference>
<dbReference type="InterPro" id="IPR036397">
    <property type="entry name" value="RNaseH_sf"/>
</dbReference>
<dbReference type="Pfam" id="PF01612">
    <property type="entry name" value="DNA_pol_A_exo1"/>
    <property type="match status" value="1"/>
</dbReference>
<dbReference type="GO" id="GO:0006139">
    <property type="term" value="P:nucleobase-containing compound metabolic process"/>
    <property type="evidence" value="ECO:0007669"/>
    <property type="project" value="InterPro"/>
</dbReference>
<dbReference type="InterPro" id="IPR012337">
    <property type="entry name" value="RNaseH-like_sf"/>
</dbReference>
<feature type="domain" description="3'-5' exonuclease" evidence="2">
    <location>
        <begin position="1"/>
        <end position="178"/>
    </location>
</feature>
<sequence>MLYLRNASEINALIAQYTHKKTLWVDTEIADFNTQNPRLSLIQVLGDPSDTIGRTVVILDVIEQPEIVENFIESIMNNPTIEKVFHQASYDLKFLGKNQAQNVTCTLEMAKSIPHYLLPLPNFSLKTLVEVLYQINIDKTEQTSDWGQRPLSDIQLNYAKMDPVYLAMVHHKLLQLQAVVYPNPETEDLTSLAARYLQLKQQLKLLSSEVEHIETRLKAAMQTQKISETDYLKLSRSQRQTTKVEFSQLATVAQQHRLSLNFPVTLTQKLQKELKEFMTELSLQVETTTSWRLSAKQVENIDNQDELDF</sequence>
<accession>A0A1U7HY64</accession>
<dbReference type="GO" id="GO:0003676">
    <property type="term" value="F:nucleic acid binding"/>
    <property type="evidence" value="ECO:0007669"/>
    <property type="project" value="InterPro"/>
</dbReference>
<dbReference type="InterPro" id="IPR051086">
    <property type="entry name" value="RNase_D-like"/>
</dbReference>
<keyword evidence="4" id="KW-1185">Reference proteome</keyword>
<evidence type="ECO:0000259" key="2">
    <source>
        <dbReference type="SMART" id="SM00474"/>
    </source>
</evidence>
<reference evidence="3 4" key="1">
    <citation type="submission" date="2016-11" db="EMBL/GenBank/DDBJ databases">
        <title>Draft Genome Sequences of Nine Cyanobacterial Strains from Diverse Habitats.</title>
        <authorList>
            <person name="Zhu T."/>
            <person name="Hou S."/>
            <person name="Lu X."/>
            <person name="Hess W.R."/>
        </authorList>
    </citation>
    <scope>NUCLEOTIDE SEQUENCE [LARGE SCALE GENOMIC DNA]</scope>
    <source>
        <strain evidence="3 4">5.2 s.c.1</strain>
    </source>
</reference>
<dbReference type="Gene3D" id="3.30.420.10">
    <property type="entry name" value="Ribonuclease H-like superfamily/Ribonuclease H"/>
    <property type="match status" value="1"/>
</dbReference>
<proteinExistence type="predicted"/>
<evidence type="ECO:0000313" key="3">
    <source>
        <dbReference type="EMBL" id="OKH28553.1"/>
    </source>
</evidence>
<protein>
    <submittedName>
        <fullName evidence="3">Ribonuclease D</fullName>
    </submittedName>
</protein>
<dbReference type="AlphaFoldDB" id="A0A1U7HY64"/>
<dbReference type="SUPFAM" id="SSF53098">
    <property type="entry name" value="Ribonuclease H-like"/>
    <property type="match status" value="1"/>
</dbReference>
<name>A0A1U7HY64_9CHRO</name>
<dbReference type="GO" id="GO:0008408">
    <property type="term" value="F:3'-5' exonuclease activity"/>
    <property type="evidence" value="ECO:0007669"/>
    <property type="project" value="InterPro"/>
</dbReference>
<organism evidence="3 4">
    <name type="scientific">Chroogloeocystis siderophila 5.2 s.c.1</name>
    <dbReference type="NCBI Taxonomy" id="247279"/>
    <lineage>
        <taxon>Bacteria</taxon>
        <taxon>Bacillati</taxon>
        <taxon>Cyanobacteriota</taxon>
        <taxon>Cyanophyceae</taxon>
        <taxon>Oscillatoriophycideae</taxon>
        <taxon>Chroococcales</taxon>
        <taxon>Chroococcaceae</taxon>
        <taxon>Chroogloeocystis</taxon>
    </lineage>
</organism>
<evidence type="ECO:0000313" key="4">
    <source>
        <dbReference type="Proteomes" id="UP000185984"/>
    </source>
</evidence>
<dbReference type="OrthoDB" id="144122at2"/>